<sequence length="360" mass="40425">MVVRFGLIGCGYISRKHLQAIAGCKDAQLVAISDLHEVRMDGTKKYYQTISGDLHPIKCHKDYKELLADAQVDAVIIASFSGLHAMMAKDALLSEKHVVLEKPMALSIEEANELIVLAEKQQKELMVCHQLRFRPLMQKIKKLIDEGRMGKPYLGISSIRINRSPSYYSAAAWRGNWASDGGMLINQGIHLVDLLQWFLGDVKTVYGEIVQSSLLKETEDVAVGVINFKNQAKGIIEANIVTKPNNLGYSLTIFCEKGTISIEGPSLNKISRWFIEGEETNEEELDQLIRDGNEQIYMYEDFIEAVNSEEKHVLIDGTEAKKALEIIFALYQSELSKQVIHFPLTSFSTADMSRKEGENP</sequence>
<name>A0AB94IJC0_9BACI</name>
<dbReference type="Pfam" id="PF01408">
    <property type="entry name" value="GFO_IDH_MocA"/>
    <property type="match status" value="1"/>
</dbReference>
<dbReference type="Gene3D" id="3.30.360.10">
    <property type="entry name" value="Dihydrodipicolinate Reductase, domain 2"/>
    <property type="match status" value="1"/>
</dbReference>
<dbReference type="SUPFAM" id="SSF51735">
    <property type="entry name" value="NAD(P)-binding Rossmann-fold domains"/>
    <property type="match status" value="1"/>
</dbReference>
<organism evidence="3 4">
    <name type="scientific">Neobacillus vireti LMG 21834</name>
    <dbReference type="NCBI Taxonomy" id="1131730"/>
    <lineage>
        <taxon>Bacteria</taxon>
        <taxon>Bacillati</taxon>
        <taxon>Bacillota</taxon>
        <taxon>Bacilli</taxon>
        <taxon>Bacillales</taxon>
        <taxon>Bacillaceae</taxon>
        <taxon>Neobacillus</taxon>
    </lineage>
</organism>
<dbReference type="SUPFAM" id="SSF55347">
    <property type="entry name" value="Glyceraldehyde-3-phosphate dehydrogenase-like, C-terminal domain"/>
    <property type="match status" value="1"/>
</dbReference>
<proteinExistence type="predicted"/>
<feature type="domain" description="Gfo/Idh/MocA-like oxidoreductase N-terminal" evidence="1">
    <location>
        <begin position="3"/>
        <end position="128"/>
    </location>
</feature>
<evidence type="ECO:0008006" key="5">
    <source>
        <dbReference type="Google" id="ProtNLM"/>
    </source>
</evidence>
<evidence type="ECO:0000259" key="2">
    <source>
        <dbReference type="Pfam" id="PF22725"/>
    </source>
</evidence>
<dbReference type="Gene3D" id="3.40.50.720">
    <property type="entry name" value="NAD(P)-binding Rossmann-like Domain"/>
    <property type="match status" value="1"/>
</dbReference>
<dbReference type="Proteomes" id="UP000018877">
    <property type="component" value="Unassembled WGS sequence"/>
</dbReference>
<evidence type="ECO:0000259" key="1">
    <source>
        <dbReference type="Pfam" id="PF01408"/>
    </source>
</evidence>
<keyword evidence="4" id="KW-1185">Reference proteome</keyword>
<dbReference type="InterPro" id="IPR055170">
    <property type="entry name" value="GFO_IDH_MocA-like_dom"/>
</dbReference>
<feature type="domain" description="GFO/IDH/MocA-like oxidoreductase" evidence="2">
    <location>
        <begin position="137"/>
        <end position="260"/>
    </location>
</feature>
<dbReference type="InterPro" id="IPR052515">
    <property type="entry name" value="Gfo/Idh/MocA_Oxidoreductase"/>
</dbReference>
<dbReference type="RefSeq" id="WP_024029993.1">
    <property type="nucleotide sequence ID" value="NZ_ALAN01000104.1"/>
</dbReference>
<dbReference type="InterPro" id="IPR000683">
    <property type="entry name" value="Gfo/Idh/MocA-like_OxRdtase_N"/>
</dbReference>
<dbReference type="PANTHER" id="PTHR43249">
    <property type="entry name" value="UDP-N-ACETYL-2-AMINO-2-DEOXY-D-GLUCURONATE OXIDASE"/>
    <property type="match status" value="1"/>
</dbReference>
<comment type="caution">
    <text evidence="3">The sequence shown here is derived from an EMBL/GenBank/DDBJ whole genome shotgun (WGS) entry which is preliminary data.</text>
</comment>
<dbReference type="AlphaFoldDB" id="A0AB94IJC0"/>
<dbReference type="PANTHER" id="PTHR43249:SF1">
    <property type="entry name" value="D-GLUCOSIDE 3-DEHYDROGENASE"/>
    <property type="match status" value="1"/>
</dbReference>
<reference evidence="3 4" key="1">
    <citation type="journal article" date="2014" name="Environ. Microbiol.">
        <title>The nitrate-ammonifying and nosZ-carrying bacterium Bacillus vireti is a potent source and sink for nitric and nitrous oxide under high nitrate conditions.</title>
        <authorList>
            <person name="Mania D."/>
            <person name="Heylen K."/>
            <person name="van Spanning R.J."/>
            <person name="Frostegard A."/>
        </authorList>
    </citation>
    <scope>NUCLEOTIDE SEQUENCE [LARGE SCALE GENOMIC DNA]</scope>
    <source>
        <strain evidence="3 4">LMG 21834</strain>
    </source>
</reference>
<gene>
    <name evidence="3" type="ORF">BAVI_19119</name>
</gene>
<evidence type="ECO:0000313" key="4">
    <source>
        <dbReference type="Proteomes" id="UP000018877"/>
    </source>
</evidence>
<accession>A0AB94IJC0</accession>
<protein>
    <recommendedName>
        <fullName evidence="5">Oxidoreductase</fullName>
    </recommendedName>
</protein>
<dbReference type="GO" id="GO:0000166">
    <property type="term" value="F:nucleotide binding"/>
    <property type="evidence" value="ECO:0007669"/>
    <property type="project" value="InterPro"/>
</dbReference>
<dbReference type="InterPro" id="IPR036291">
    <property type="entry name" value="NAD(P)-bd_dom_sf"/>
</dbReference>
<evidence type="ECO:0000313" key="3">
    <source>
        <dbReference type="EMBL" id="ETI67136.1"/>
    </source>
</evidence>
<dbReference type="Pfam" id="PF22725">
    <property type="entry name" value="GFO_IDH_MocA_C3"/>
    <property type="match status" value="1"/>
</dbReference>
<dbReference type="EMBL" id="ALAN01000104">
    <property type="protein sequence ID" value="ETI67136.1"/>
    <property type="molecule type" value="Genomic_DNA"/>
</dbReference>